<organism evidence="2 3">
    <name type="scientific">Undibacterium arcticum</name>
    <dbReference type="NCBI Taxonomy" id="1762892"/>
    <lineage>
        <taxon>Bacteria</taxon>
        <taxon>Pseudomonadati</taxon>
        <taxon>Pseudomonadota</taxon>
        <taxon>Betaproteobacteria</taxon>
        <taxon>Burkholderiales</taxon>
        <taxon>Oxalobacteraceae</taxon>
        <taxon>Undibacterium</taxon>
    </lineage>
</organism>
<dbReference type="Proteomes" id="UP001595530">
    <property type="component" value="Unassembled WGS sequence"/>
</dbReference>
<dbReference type="SUPFAM" id="SSF54001">
    <property type="entry name" value="Cysteine proteinases"/>
    <property type="match status" value="1"/>
</dbReference>
<accession>A0ABV7F5Q1</accession>
<dbReference type="InterPro" id="IPR013589">
    <property type="entry name" value="Bac_transglu_N"/>
</dbReference>
<protein>
    <submittedName>
        <fullName evidence="2">Transglutaminase N-terminal domain-containing protein</fullName>
    </submittedName>
</protein>
<dbReference type="RefSeq" id="WP_390332599.1">
    <property type="nucleotide sequence ID" value="NZ_JBHRTP010000072.1"/>
</dbReference>
<dbReference type="Gene3D" id="3.10.620.30">
    <property type="match status" value="1"/>
</dbReference>
<comment type="caution">
    <text evidence="2">The sequence shown here is derived from an EMBL/GenBank/DDBJ whole genome shotgun (WGS) entry which is preliminary data.</text>
</comment>
<evidence type="ECO:0000313" key="2">
    <source>
        <dbReference type="EMBL" id="MFC3110255.1"/>
    </source>
</evidence>
<reference evidence="3" key="1">
    <citation type="journal article" date="2019" name="Int. J. Syst. Evol. Microbiol.">
        <title>The Global Catalogue of Microorganisms (GCM) 10K type strain sequencing project: providing services to taxonomists for standard genome sequencing and annotation.</title>
        <authorList>
            <consortium name="The Broad Institute Genomics Platform"/>
            <consortium name="The Broad Institute Genome Sequencing Center for Infectious Disease"/>
            <person name="Wu L."/>
            <person name="Ma J."/>
        </authorList>
    </citation>
    <scope>NUCLEOTIDE SEQUENCE [LARGE SCALE GENOMIC DNA]</scope>
    <source>
        <strain evidence="3">KCTC 42986</strain>
    </source>
</reference>
<dbReference type="Pfam" id="PF01841">
    <property type="entry name" value="Transglut_core"/>
    <property type="match status" value="1"/>
</dbReference>
<dbReference type="PANTHER" id="PTHR33490">
    <property type="entry name" value="BLR5614 PROTEIN-RELATED"/>
    <property type="match status" value="1"/>
</dbReference>
<dbReference type="InterPro" id="IPR002931">
    <property type="entry name" value="Transglutaminase-like"/>
</dbReference>
<name>A0ABV7F5Q1_9BURK</name>
<evidence type="ECO:0000313" key="3">
    <source>
        <dbReference type="Proteomes" id="UP001595530"/>
    </source>
</evidence>
<keyword evidence="3" id="KW-1185">Reference proteome</keyword>
<gene>
    <name evidence="2" type="ORF">ACFOFO_20205</name>
</gene>
<proteinExistence type="predicted"/>
<dbReference type="Pfam" id="PF08379">
    <property type="entry name" value="Bact_transglu_N"/>
    <property type="match status" value="1"/>
</dbReference>
<dbReference type="InterPro" id="IPR038765">
    <property type="entry name" value="Papain-like_cys_pep_sf"/>
</dbReference>
<dbReference type="PANTHER" id="PTHR33490:SF6">
    <property type="entry name" value="SLL1049 PROTEIN"/>
    <property type="match status" value="1"/>
</dbReference>
<dbReference type="SMART" id="SM00460">
    <property type="entry name" value="TGc"/>
    <property type="match status" value="1"/>
</dbReference>
<sequence>MILTIRHETVYRYTAPLAYTIQQLRLSPRSEPQQRCLAWQITTAGKLHAFTDAFGNLGHMLTITGPHDEVRIEVEGVVDVSSPERGRLQDQNGLSPLLFTTPTPLTAPTANIRDFAAHYLPGTRLPTLDGVQSVRSDDLLKLADAICAAVAYQGGATVVTTSADDALLLGRGVCQDHAHLFLACCRAHHIAARYVSGYIDPGSSAHAESHAWIDAWVDDDDFCGWVSIDVTHACFLNDSYCRLALGRDYDSAAPVRGVRRGGGDEKLEVHVSVASSPSVQ</sequence>
<evidence type="ECO:0000259" key="1">
    <source>
        <dbReference type="SMART" id="SM00460"/>
    </source>
</evidence>
<feature type="domain" description="Transglutaminase-like" evidence="1">
    <location>
        <begin position="166"/>
        <end position="232"/>
    </location>
</feature>
<dbReference type="EMBL" id="JBHRTP010000072">
    <property type="protein sequence ID" value="MFC3110255.1"/>
    <property type="molecule type" value="Genomic_DNA"/>
</dbReference>